<evidence type="ECO:0000313" key="2">
    <source>
        <dbReference type="Proteomes" id="UP000267464"/>
    </source>
</evidence>
<evidence type="ECO:0000313" key="1">
    <source>
        <dbReference type="EMBL" id="RQP24563.1"/>
    </source>
</evidence>
<dbReference type="EMBL" id="QUSW01000003">
    <property type="protein sequence ID" value="RQP24563.1"/>
    <property type="molecule type" value="Genomic_DNA"/>
</dbReference>
<evidence type="ECO:0008006" key="3">
    <source>
        <dbReference type="Google" id="ProtNLM"/>
    </source>
</evidence>
<dbReference type="SUPFAM" id="SSF54593">
    <property type="entry name" value="Glyoxalase/Bleomycin resistance protein/Dihydroxybiphenyl dioxygenase"/>
    <property type="match status" value="1"/>
</dbReference>
<dbReference type="Gene3D" id="3.10.180.10">
    <property type="entry name" value="2,3-Dihydroxybiphenyl 1,2-Dioxygenase, domain 1"/>
    <property type="match status" value="1"/>
</dbReference>
<protein>
    <recommendedName>
        <fullName evidence="3">Glyoxalase-like domain-containing protein</fullName>
    </recommendedName>
</protein>
<reference evidence="1 2" key="2">
    <citation type="submission" date="2018-12" db="EMBL/GenBank/DDBJ databases">
        <title>Rhizobacter gummiphilus sp. nov., a rubber-degrading bacterium isolated from the soil of a botanical garden in Japan.</title>
        <authorList>
            <person name="Shunsuke S.S."/>
        </authorList>
    </citation>
    <scope>NUCLEOTIDE SEQUENCE [LARGE SCALE GENOMIC DNA]</scope>
    <source>
        <strain evidence="1 2">S-16</strain>
    </source>
</reference>
<dbReference type="RefSeq" id="WP_124541100.1">
    <property type="nucleotide sequence ID" value="NZ_QUSW01000003.1"/>
</dbReference>
<comment type="caution">
    <text evidence="1">The sequence shown here is derived from an EMBL/GenBank/DDBJ whole genome shotgun (WGS) entry which is preliminary data.</text>
</comment>
<proteinExistence type="predicted"/>
<keyword evidence="2" id="KW-1185">Reference proteome</keyword>
<dbReference type="Proteomes" id="UP000267464">
    <property type="component" value="Unassembled WGS sequence"/>
</dbReference>
<reference evidence="1 2" key="1">
    <citation type="submission" date="2018-08" db="EMBL/GenBank/DDBJ databases">
        <authorList>
            <person name="Khan S.A."/>
            <person name="Jeon C.O."/>
            <person name="Chun B.H."/>
            <person name="Jeong S.E."/>
        </authorList>
    </citation>
    <scope>NUCLEOTIDE SEQUENCE [LARGE SCALE GENOMIC DNA]</scope>
    <source>
        <strain evidence="1 2">S-16</strain>
    </source>
</reference>
<accession>A0A3N7HS32</accession>
<name>A0A3N7HS32_9BURK</name>
<sequence length="134" mass="14328">METELAFPFNAGAVVYAINVPKVSAFYVEVAGLRTTHAEQGHAVLESAGFQLVVVAIPPHIAASIQVTVPPQRREDTAVKLVLPVSSIASARLAAQACGGQLNPPEREWEFQGSRVCDGHDPEGNVVQFRQNAL</sequence>
<dbReference type="OrthoDB" id="4762357at2"/>
<organism evidence="1 2">
    <name type="scientific">Piscinibacter terrae</name>
    <dbReference type="NCBI Taxonomy" id="2496871"/>
    <lineage>
        <taxon>Bacteria</taxon>
        <taxon>Pseudomonadati</taxon>
        <taxon>Pseudomonadota</taxon>
        <taxon>Betaproteobacteria</taxon>
        <taxon>Burkholderiales</taxon>
        <taxon>Sphaerotilaceae</taxon>
        <taxon>Piscinibacter</taxon>
    </lineage>
</organism>
<dbReference type="InterPro" id="IPR029068">
    <property type="entry name" value="Glyas_Bleomycin-R_OHBP_Dase"/>
</dbReference>
<dbReference type="AlphaFoldDB" id="A0A3N7HS32"/>
<gene>
    <name evidence="1" type="ORF">DZC73_14880</name>
</gene>